<dbReference type="PANTHER" id="PTHR46825">
    <property type="entry name" value="D-ALANYL-D-ALANINE-CARBOXYPEPTIDASE/ENDOPEPTIDASE AMPH"/>
    <property type="match status" value="1"/>
</dbReference>
<keyword evidence="2" id="KW-0378">Hydrolase</keyword>
<evidence type="ECO:0000313" key="3">
    <source>
        <dbReference type="Proteomes" id="UP001596067"/>
    </source>
</evidence>
<feature type="domain" description="Beta-lactamase-related" evidence="1">
    <location>
        <begin position="13"/>
        <end position="306"/>
    </location>
</feature>
<dbReference type="PANTHER" id="PTHR46825:SF9">
    <property type="entry name" value="BETA-LACTAMASE-RELATED DOMAIN-CONTAINING PROTEIN"/>
    <property type="match status" value="1"/>
</dbReference>
<protein>
    <submittedName>
        <fullName evidence="2">Serine hydrolase domain-containing protein</fullName>
        <ecNumber evidence="2">3.-.-.-</ecNumber>
    </submittedName>
</protein>
<dbReference type="EMBL" id="JBHSOD010000037">
    <property type="protein sequence ID" value="MFC5888220.1"/>
    <property type="molecule type" value="Genomic_DNA"/>
</dbReference>
<proteinExistence type="predicted"/>
<evidence type="ECO:0000259" key="1">
    <source>
        <dbReference type="Pfam" id="PF00144"/>
    </source>
</evidence>
<dbReference type="RefSeq" id="WP_313763500.1">
    <property type="nucleotide sequence ID" value="NZ_BAAAVH010000112.1"/>
</dbReference>
<evidence type="ECO:0000313" key="2">
    <source>
        <dbReference type="EMBL" id="MFC5888220.1"/>
    </source>
</evidence>
<dbReference type="GO" id="GO:0016787">
    <property type="term" value="F:hydrolase activity"/>
    <property type="evidence" value="ECO:0007669"/>
    <property type="project" value="UniProtKB-KW"/>
</dbReference>
<dbReference type="InterPro" id="IPR001466">
    <property type="entry name" value="Beta-lactam-related"/>
</dbReference>
<sequence length="444" mass="48550">MSGHRLGVLRATEPGVSVLLRRPGEDAIQLHFGLANLEHAVPIDANTAFNVGSVAKQITAHLVLLAAQNGMLALDQQANQLLPELQVHDLTISDLITHRSGLRDAESLVSLAGLRDLDHYTADDLVSLACWQRQRAVPEGQFLYSNTNYLLLAKLLETVHGMDLASLARRRLFDRLGMDATHFKSDPRQLIPCAASAYHLTSGGWQHSAEPVSLPGPGSLWTTPADLDRWLGHLHDRWQRADLELPDQNVVPYQAADHAPYLYGAGLYGGFRSAQRIVFHLGHEQGFSAAVHMVDTGTRVICLSNNHAIGDRIAATLITRVLQNPTANLERSLAQALRTGSARPNESNRDRCKETLTGPDCGTDLGSFACPDVPGVLRLSRSNTVLRLWRRGASDSLVPSGSRSYTGPGYRLTLQLRPGDDAIPAGFILDLDRAPRLHYKRQSG</sequence>
<dbReference type="Pfam" id="PF00144">
    <property type="entry name" value="Beta-lactamase"/>
    <property type="match status" value="1"/>
</dbReference>
<name>A0ABW1F2X9_9ACTN</name>
<comment type="caution">
    <text evidence="2">The sequence shown here is derived from an EMBL/GenBank/DDBJ whole genome shotgun (WGS) entry which is preliminary data.</text>
</comment>
<dbReference type="SUPFAM" id="SSF56601">
    <property type="entry name" value="beta-lactamase/transpeptidase-like"/>
    <property type="match status" value="1"/>
</dbReference>
<dbReference type="InterPro" id="IPR012338">
    <property type="entry name" value="Beta-lactam/transpept-like"/>
</dbReference>
<reference evidence="3" key="1">
    <citation type="journal article" date="2019" name="Int. J. Syst. Evol. Microbiol.">
        <title>The Global Catalogue of Microorganisms (GCM) 10K type strain sequencing project: providing services to taxonomists for standard genome sequencing and annotation.</title>
        <authorList>
            <consortium name="The Broad Institute Genomics Platform"/>
            <consortium name="The Broad Institute Genome Sequencing Center for Infectious Disease"/>
            <person name="Wu L."/>
            <person name="Ma J."/>
        </authorList>
    </citation>
    <scope>NUCLEOTIDE SEQUENCE [LARGE SCALE GENOMIC DNA]</scope>
    <source>
        <strain evidence="3">CGMCC 4.1469</strain>
    </source>
</reference>
<accession>A0ABW1F2X9</accession>
<gene>
    <name evidence="2" type="ORF">ACFP0N_24970</name>
</gene>
<organism evidence="2 3">
    <name type="scientific">Kitasatospora aburaviensis</name>
    <dbReference type="NCBI Taxonomy" id="67265"/>
    <lineage>
        <taxon>Bacteria</taxon>
        <taxon>Bacillati</taxon>
        <taxon>Actinomycetota</taxon>
        <taxon>Actinomycetes</taxon>
        <taxon>Kitasatosporales</taxon>
        <taxon>Streptomycetaceae</taxon>
        <taxon>Kitasatospora</taxon>
    </lineage>
</organism>
<keyword evidence="3" id="KW-1185">Reference proteome</keyword>
<dbReference type="Proteomes" id="UP001596067">
    <property type="component" value="Unassembled WGS sequence"/>
</dbReference>
<dbReference type="InterPro" id="IPR050491">
    <property type="entry name" value="AmpC-like"/>
</dbReference>
<dbReference type="EC" id="3.-.-.-" evidence="2"/>
<dbReference type="Gene3D" id="3.40.710.10">
    <property type="entry name" value="DD-peptidase/beta-lactamase superfamily"/>
    <property type="match status" value="1"/>
</dbReference>